<dbReference type="Gene3D" id="4.10.60.10">
    <property type="entry name" value="Zinc finger, CCHC-type"/>
    <property type="match status" value="1"/>
</dbReference>
<dbReference type="InterPro" id="IPR001878">
    <property type="entry name" value="Znf_CCHC"/>
</dbReference>
<evidence type="ECO:0000313" key="5">
    <source>
        <dbReference type="RefSeq" id="XP_040971336.1"/>
    </source>
</evidence>
<evidence type="ECO:0000256" key="1">
    <source>
        <dbReference type="PROSITE-ProRule" id="PRU00047"/>
    </source>
</evidence>
<dbReference type="PANTHER" id="PTHR15503">
    <property type="entry name" value="LDOC1 RELATED"/>
    <property type="match status" value="1"/>
</dbReference>
<sequence length="180" mass="20569">MQSSASKKSKNYHDHFTTSREYLGKERSSERTNPKSSSPLTTSVGSVGNLKPRCNAYNKLHFGEFRMRSGACFKCGSLNHFLKDCLERVEKDIEQTPKPKELLRLPTAREVEFSIDLVPGMTPISISPYRWAPAELKELKVQLQELIDRGFVQPKFSLWGAPILFVKKEDGSLRLCIDYR</sequence>
<feature type="compositionally biased region" description="Basic and acidic residues" evidence="2">
    <location>
        <begin position="11"/>
        <end position="33"/>
    </location>
</feature>
<dbReference type="InterPro" id="IPR032567">
    <property type="entry name" value="RTL1-rel"/>
</dbReference>
<dbReference type="GeneID" id="121230508"/>
<proteinExistence type="predicted"/>
<accession>A0ABM3BW98</accession>
<keyword evidence="1" id="KW-0863">Zinc-finger</keyword>
<dbReference type="RefSeq" id="XP_040971336.1">
    <property type="nucleotide sequence ID" value="XM_041115402.1"/>
</dbReference>
<feature type="domain" description="CCHC-type" evidence="3">
    <location>
        <begin position="72"/>
        <end position="85"/>
    </location>
</feature>
<keyword evidence="1" id="KW-0862">Zinc</keyword>
<evidence type="ECO:0000259" key="3">
    <source>
        <dbReference type="PROSITE" id="PS50158"/>
    </source>
</evidence>
<dbReference type="Pfam" id="PF00098">
    <property type="entry name" value="zf-CCHC"/>
    <property type="match status" value="1"/>
</dbReference>
<protein>
    <recommendedName>
        <fullName evidence="3">CCHC-type domain-containing protein</fullName>
    </recommendedName>
</protein>
<keyword evidence="4" id="KW-1185">Reference proteome</keyword>
<reference evidence="5" key="2">
    <citation type="submission" date="2025-08" db="UniProtKB">
        <authorList>
            <consortium name="RefSeq"/>
        </authorList>
    </citation>
    <scope>IDENTIFICATION</scope>
</reference>
<dbReference type="Proteomes" id="UP000818029">
    <property type="component" value="Chromosome A06"/>
</dbReference>
<reference evidence="4" key="1">
    <citation type="journal article" date="2020" name="Nat. Genet.">
        <title>Genomic diversifications of five Gossypium allopolyploid species and their impact on cotton improvement.</title>
        <authorList>
            <person name="Chen Z.J."/>
            <person name="Sreedasyam A."/>
            <person name="Ando A."/>
            <person name="Song Q."/>
            <person name="De Santiago L.M."/>
            <person name="Hulse-Kemp A.M."/>
            <person name="Ding M."/>
            <person name="Ye W."/>
            <person name="Kirkbride R.C."/>
            <person name="Jenkins J."/>
            <person name="Plott C."/>
            <person name="Lovell J."/>
            <person name="Lin Y.M."/>
            <person name="Vaughn R."/>
            <person name="Liu B."/>
            <person name="Simpson S."/>
            <person name="Scheffler B.E."/>
            <person name="Wen L."/>
            <person name="Saski C.A."/>
            <person name="Grover C.E."/>
            <person name="Hu G."/>
            <person name="Conover J.L."/>
            <person name="Carlson J.W."/>
            <person name="Shu S."/>
            <person name="Boston L.B."/>
            <person name="Williams M."/>
            <person name="Peterson D.G."/>
            <person name="McGee K."/>
            <person name="Jones D.C."/>
            <person name="Wendel J.F."/>
            <person name="Stelly D.M."/>
            <person name="Grimwood J."/>
            <person name="Schmutz J."/>
        </authorList>
    </citation>
    <scope>NUCLEOTIDE SEQUENCE [LARGE SCALE GENOMIC DNA]</scope>
    <source>
        <strain evidence="4">cv. TM-1</strain>
    </source>
</reference>
<dbReference type="Gene3D" id="3.10.10.10">
    <property type="entry name" value="HIV Type 1 Reverse Transcriptase, subunit A, domain 1"/>
    <property type="match status" value="1"/>
</dbReference>
<evidence type="ECO:0000256" key="2">
    <source>
        <dbReference type="SAM" id="MobiDB-lite"/>
    </source>
</evidence>
<evidence type="ECO:0000313" key="4">
    <source>
        <dbReference type="Proteomes" id="UP000818029"/>
    </source>
</evidence>
<feature type="compositionally biased region" description="Polar residues" evidence="2">
    <location>
        <begin position="34"/>
        <end position="45"/>
    </location>
</feature>
<dbReference type="SUPFAM" id="SSF56672">
    <property type="entry name" value="DNA/RNA polymerases"/>
    <property type="match status" value="1"/>
</dbReference>
<gene>
    <name evidence="5" type="primary">LOC121230508</name>
</gene>
<dbReference type="PANTHER" id="PTHR15503:SF45">
    <property type="entry name" value="RNA-DIRECTED DNA POLYMERASE HOMOLOG"/>
    <property type="match status" value="1"/>
</dbReference>
<name>A0ABM3BW98_GOSHI</name>
<dbReference type="PROSITE" id="PS50158">
    <property type="entry name" value="ZF_CCHC"/>
    <property type="match status" value="1"/>
</dbReference>
<feature type="region of interest" description="Disordered" evidence="2">
    <location>
        <begin position="1"/>
        <end position="45"/>
    </location>
</feature>
<dbReference type="InterPro" id="IPR043502">
    <property type="entry name" value="DNA/RNA_pol_sf"/>
</dbReference>
<keyword evidence="1" id="KW-0479">Metal-binding</keyword>
<organism evidence="4 5">
    <name type="scientific">Gossypium hirsutum</name>
    <name type="common">Upland cotton</name>
    <name type="synonym">Gossypium mexicanum</name>
    <dbReference type="NCBI Taxonomy" id="3635"/>
    <lineage>
        <taxon>Eukaryota</taxon>
        <taxon>Viridiplantae</taxon>
        <taxon>Streptophyta</taxon>
        <taxon>Embryophyta</taxon>
        <taxon>Tracheophyta</taxon>
        <taxon>Spermatophyta</taxon>
        <taxon>Magnoliopsida</taxon>
        <taxon>eudicotyledons</taxon>
        <taxon>Gunneridae</taxon>
        <taxon>Pentapetalae</taxon>
        <taxon>rosids</taxon>
        <taxon>malvids</taxon>
        <taxon>Malvales</taxon>
        <taxon>Malvaceae</taxon>
        <taxon>Malvoideae</taxon>
        <taxon>Gossypium</taxon>
    </lineage>
</organism>